<protein>
    <submittedName>
        <fullName evidence="1">Uncharacterized protein</fullName>
    </submittedName>
</protein>
<evidence type="ECO:0000313" key="2">
    <source>
        <dbReference type="Proteomes" id="UP000237631"/>
    </source>
</evidence>
<dbReference type="OrthoDB" id="5301876at2759"/>
<name>A0A2S6C6V6_9PEZI</name>
<keyword evidence="2" id="KW-1185">Reference proteome</keyword>
<evidence type="ECO:0000313" key="1">
    <source>
        <dbReference type="EMBL" id="PPJ55461.1"/>
    </source>
</evidence>
<accession>A0A2S6C6V6</accession>
<reference evidence="2" key="1">
    <citation type="journal article" date="2017" name="bioRxiv">
        <title>Conservation of a gene cluster reveals novel cercosporin biosynthetic mechanisms and extends production to the genus Colletotrichum.</title>
        <authorList>
            <person name="de Jonge R."/>
            <person name="Ebert M.K."/>
            <person name="Huitt-Roehl C.R."/>
            <person name="Pal P."/>
            <person name="Suttle J.C."/>
            <person name="Spanner R.E."/>
            <person name="Neubauer J.D."/>
            <person name="Jurick W.M.II."/>
            <person name="Stott K.A."/>
            <person name="Secor G.A."/>
            <person name="Thomma B.P.H.J."/>
            <person name="Van de Peer Y."/>
            <person name="Townsend C.A."/>
            <person name="Bolton M.D."/>
        </authorList>
    </citation>
    <scope>NUCLEOTIDE SEQUENCE [LARGE SCALE GENOMIC DNA]</scope>
    <source>
        <strain evidence="2">CBS538.71</strain>
    </source>
</reference>
<dbReference type="STRING" id="357750.A0A2S6C6V6"/>
<comment type="caution">
    <text evidence="1">The sequence shown here is derived from an EMBL/GenBank/DDBJ whole genome shotgun (WGS) entry which is preliminary data.</text>
</comment>
<dbReference type="EMBL" id="PNEN01000539">
    <property type="protein sequence ID" value="PPJ55461.1"/>
    <property type="molecule type" value="Genomic_DNA"/>
</dbReference>
<dbReference type="Proteomes" id="UP000237631">
    <property type="component" value="Unassembled WGS sequence"/>
</dbReference>
<gene>
    <name evidence="1" type="ORF">CBER1_08036</name>
</gene>
<sequence length="157" mass="17716">MAAQDRSNPDEGDVYLIFILESVPIETINEVLEKSHNETGEYLLRLADNGSIADQETPLGTETPVSPDWSSPYIGKDIREVAAIVEHVPDPLNRQHFAVLDPAVYQQTRKVMVYKIVGEEPQGIPCTAEEVSLHLLGYDRGTWAESWRRWREKGLSL</sequence>
<proteinExistence type="predicted"/>
<organism evidence="1 2">
    <name type="scientific">Cercospora berteroae</name>
    <dbReference type="NCBI Taxonomy" id="357750"/>
    <lineage>
        <taxon>Eukaryota</taxon>
        <taxon>Fungi</taxon>
        <taxon>Dikarya</taxon>
        <taxon>Ascomycota</taxon>
        <taxon>Pezizomycotina</taxon>
        <taxon>Dothideomycetes</taxon>
        <taxon>Dothideomycetidae</taxon>
        <taxon>Mycosphaerellales</taxon>
        <taxon>Mycosphaerellaceae</taxon>
        <taxon>Cercospora</taxon>
    </lineage>
</organism>
<dbReference type="AlphaFoldDB" id="A0A2S6C6V6"/>